<dbReference type="Gene3D" id="3.40.1170.60">
    <property type="match status" value="1"/>
</dbReference>
<sequence length="494" mass="54288">MFAALHLPDLTVMAALRACPDARGKPCAVLEADVDPEAVLEKIKLCLQAVNEIARSAGVAPGWPLNRALVRCPDLKVLTPDPAGEAELLRQMIAAAEGITPDLEIAGKDTLLLDLSRTSSRHAARLGELEVADVWPAHARAATPDLARLAVRHESCHGRTVTPREMGRLPLGLLGYLPEGGTFLSLLNDWGLATLGDFMNLPRQQLTARLGPQAGGWHDLLHGKTCRLLRLHRPPESLEQTMDFEEPVTSTEPLVFAFKRLLHALSARLAARHVAVKTLKIVFHLERGAAVHREIRLPEPRVEEGELLRLIQVLLDSLKTGGNMTGLTLDVETTLPTAAQRDWFIRQLPQPERWSDTLAQLEALLGPGKVGIPVPPASHRPDDFRLLPAEGNTASSSGGCQPANSLPLRRLRPAAPVMVAADADPRQPRPLALLTGPYKGQVMEVRGPFRHSGHWWDPQSTWQRIEWDVRLAGDQLVRLAFTPPDLWLIDGFYQ</sequence>
<reference evidence="4 5" key="1">
    <citation type="submission" date="2022-10" db="EMBL/GenBank/DDBJ databases">
        <title>Luteolibacter arcticus strain CCTCC AB 2014275, whole genome shotgun sequencing project.</title>
        <authorList>
            <person name="Zhao G."/>
            <person name="Shen L."/>
        </authorList>
    </citation>
    <scope>NUCLEOTIDE SEQUENCE [LARGE SCALE GENOMIC DNA]</scope>
    <source>
        <strain evidence="4 5">CCTCC AB 2014275</strain>
    </source>
</reference>
<gene>
    <name evidence="4" type="ORF">OKA05_04730</name>
</gene>
<dbReference type="Pfam" id="PF00817">
    <property type="entry name" value="IMS"/>
    <property type="match status" value="1"/>
</dbReference>
<dbReference type="InterPro" id="IPR050356">
    <property type="entry name" value="SulA_CellDiv_inhibitor"/>
</dbReference>
<dbReference type="RefSeq" id="WP_264485954.1">
    <property type="nucleotide sequence ID" value="NZ_JAPDDT010000001.1"/>
</dbReference>
<dbReference type="EMBL" id="JAPDDT010000001">
    <property type="protein sequence ID" value="MCW1921845.1"/>
    <property type="molecule type" value="Genomic_DNA"/>
</dbReference>
<protein>
    <submittedName>
        <fullName evidence="4">DNA polymerase Y family protein</fullName>
    </submittedName>
</protein>
<accession>A0ABT3GEV7</accession>
<evidence type="ECO:0000256" key="2">
    <source>
        <dbReference type="ARBA" id="ARBA00022763"/>
    </source>
</evidence>
<dbReference type="InterPro" id="IPR043128">
    <property type="entry name" value="Rev_trsase/Diguanyl_cyclase"/>
</dbReference>
<comment type="caution">
    <text evidence="4">The sequence shown here is derived from an EMBL/GenBank/DDBJ whole genome shotgun (WGS) entry which is preliminary data.</text>
</comment>
<dbReference type="InterPro" id="IPR043502">
    <property type="entry name" value="DNA/RNA_pol_sf"/>
</dbReference>
<dbReference type="PANTHER" id="PTHR35369:SF2">
    <property type="entry name" value="BLR3025 PROTEIN"/>
    <property type="match status" value="1"/>
</dbReference>
<dbReference type="InterPro" id="IPR001126">
    <property type="entry name" value="UmuC"/>
</dbReference>
<name>A0ABT3GEV7_9BACT</name>
<proteinExistence type="inferred from homology"/>
<dbReference type="CDD" id="cd03468">
    <property type="entry name" value="PolY_like"/>
    <property type="match status" value="1"/>
</dbReference>
<dbReference type="PROSITE" id="PS50173">
    <property type="entry name" value="UMUC"/>
    <property type="match status" value="1"/>
</dbReference>
<dbReference type="Proteomes" id="UP001320876">
    <property type="component" value="Unassembled WGS sequence"/>
</dbReference>
<evidence type="ECO:0000313" key="4">
    <source>
        <dbReference type="EMBL" id="MCW1921845.1"/>
    </source>
</evidence>
<keyword evidence="2" id="KW-0227">DNA damage</keyword>
<dbReference type="PANTHER" id="PTHR35369">
    <property type="entry name" value="BLR3025 PROTEIN-RELATED"/>
    <property type="match status" value="1"/>
</dbReference>
<comment type="similarity">
    <text evidence="1">Belongs to the DNA polymerase type-Y family.</text>
</comment>
<dbReference type="Gene3D" id="3.30.70.270">
    <property type="match status" value="1"/>
</dbReference>
<dbReference type="SUPFAM" id="SSF56672">
    <property type="entry name" value="DNA/RNA polymerases"/>
    <property type="match status" value="1"/>
</dbReference>
<evidence type="ECO:0000259" key="3">
    <source>
        <dbReference type="PROSITE" id="PS50173"/>
    </source>
</evidence>
<organism evidence="4 5">
    <name type="scientific">Luteolibacter arcticus</name>
    <dbReference type="NCBI Taxonomy" id="1581411"/>
    <lineage>
        <taxon>Bacteria</taxon>
        <taxon>Pseudomonadati</taxon>
        <taxon>Verrucomicrobiota</taxon>
        <taxon>Verrucomicrobiia</taxon>
        <taxon>Verrucomicrobiales</taxon>
        <taxon>Verrucomicrobiaceae</taxon>
        <taxon>Luteolibacter</taxon>
    </lineage>
</organism>
<feature type="domain" description="UmuC" evidence="3">
    <location>
        <begin position="1"/>
        <end position="116"/>
    </location>
</feature>
<dbReference type="InterPro" id="IPR017961">
    <property type="entry name" value="DNA_pol_Y-fam_little_finger"/>
</dbReference>
<evidence type="ECO:0000313" key="5">
    <source>
        <dbReference type="Proteomes" id="UP001320876"/>
    </source>
</evidence>
<keyword evidence="5" id="KW-1185">Reference proteome</keyword>
<dbReference type="Pfam" id="PF11799">
    <property type="entry name" value="IMS_C"/>
    <property type="match status" value="1"/>
</dbReference>
<evidence type="ECO:0000256" key="1">
    <source>
        <dbReference type="ARBA" id="ARBA00010945"/>
    </source>
</evidence>